<dbReference type="AlphaFoldDB" id="A0A1Q8QMQ4"/>
<gene>
    <name evidence="1" type="ORF">DSOL_3987</name>
</gene>
<reference evidence="1 2" key="1">
    <citation type="submission" date="2016-09" db="EMBL/GenBank/DDBJ databases">
        <title>Complete genome of Desulfosporosinus sp. OL.</title>
        <authorList>
            <person name="Mardanov A."/>
            <person name="Beletsky A."/>
            <person name="Panova A."/>
            <person name="Karnachuk O."/>
            <person name="Ravin N."/>
        </authorList>
    </citation>
    <scope>NUCLEOTIDE SEQUENCE [LARGE SCALE GENOMIC DNA]</scope>
    <source>
        <strain evidence="1 2">OL</strain>
    </source>
</reference>
<organism evidence="1 2">
    <name type="scientific">Desulfosporosinus metallidurans</name>
    <dbReference type="NCBI Taxonomy" id="1888891"/>
    <lineage>
        <taxon>Bacteria</taxon>
        <taxon>Bacillati</taxon>
        <taxon>Bacillota</taxon>
        <taxon>Clostridia</taxon>
        <taxon>Eubacteriales</taxon>
        <taxon>Desulfitobacteriaceae</taxon>
        <taxon>Desulfosporosinus</taxon>
    </lineage>
</organism>
<comment type="caution">
    <text evidence="1">The sequence shown here is derived from an EMBL/GenBank/DDBJ whole genome shotgun (WGS) entry which is preliminary data.</text>
</comment>
<dbReference type="EMBL" id="MLBF01000041">
    <property type="protein sequence ID" value="OLN28609.1"/>
    <property type="molecule type" value="Genomic_DNA"/>
</dbReference>
<dbReference type="Proteomes" id="UP000186102">
    <property type="component" value="Unassembled WGS sequence"/>
</dbReference>
<protein>
    <submittedName>
        <fullName evidence="1">Uncharacterized protein</fullName>
    </submittedName>
</protein>
<keyword evidence="2" id="KW-1185">Reference proteome</keyword>
<name>A0A1Q8QMQ4_9FIRM</name>
<evidence type="ECO:0000313" key="2">
    <source>
        <dbReference type="Proteomes" id="UP000186102"/>
    </source>
</evidence>
<accession>A0A1Q8QMQ4</accession>
<sequence length="41" mass="4625">MRALTDAMTIPVTKVADRVLVGFSQTEFEQAFQSYRSGIFL</sequence>
<dbReference type="STRING" id="1888891.DSOL_3987"/>
<evidence type="ECO:0000313" key="1">
    <source>
        <dbReference type="EMBL" id="OLN28609.1"/>
    </source>
</evidence>
<proteinExistence type="predicted"/>